<dbReference type="SUPFAM" id="SSF50129">
    <property type="entry name" value="GroES-like"/>
    <property type="match status" value="1"/>
</dbReference>
<dbReference type="GO" id="GO:0005739">
    <property type="term" value="C:mitochondrion"/>
    <property type="evidence" value="ECO:0007669"/>
    <property type="project" value="UniProtKB-SubCell"/>
</dbReference>
<keyword evidence="3" id="KW-0444">Lipid biosynthesis</keyword>
<dbReference type="Gene3D" id="3.40.50.720">
    <property type="entry name" value="NAD(P)-binding Rossmann-like Domain"/>
    <property type="match status" value="1"/>
</dbReference>
<dbReference type="GO" id="GO:0141148">
    <property type="term" value="F:enoyl-[acyl-carrier-protein] reductase (NADPH) activity"/>
    <property type="evidence" value="ECO:0007669"/>
    <property type="project" value="UniProtKB-EC"/>
</dbReference>
<evidence type="ECO:0000256" key="11">
    <source>
        <dbReference type="ARBA" id="ARBA00038963"/>
    </source>
</evidence>
<evidence type="ECO:0000256" key="13">
    <source>
        <dbReference type="ARBA" id="ARBA00042123"/>
    </source>
</evidence>
<dbReference type="EC" id="1.3.1.104" evidence="11"/>
<dbReference type="EMBL" id="OV696704">
    <property type="protein sequence ID" value="CAH1251610.1"/>
    <property type="molecule type" value="Genomic_DNA"/>
</dbReference>
<comment type="catalytic activity">
    <reaction evidence="14">
        <text>a 2,3-saturated acyl-[ACP] + NADP(+) = a (2E)-enoyl-[ACP] + NADPH + H(+)</text>
        <dbReference type="Rhea" id="RHEA:22564"/>
        <dbReference type="Rhea" id="RHEA-COMP:9925"/>
        <dbReference type="Rhea" id="RHEA-COMP:9926"/>
        <dbReference type="ChEBI" id="CHEBI:15378"/>
        <dbReference type="ChEBI" id="CHEBI:57783"/>
        <dbReference type="ChEBI" id="CHEBI:58349"/>
        <dbReference type="ChEBI" id="CHEBI:78784"/>
        <dbReference type="ChEBI" id="CHEBI:78785"/>
        <dbReference type="EC" id="1.3.1.104"/>
    </reaction>
</comment>
<keyword evidence="5" id="KW-0521">NADP</keyword>
<evidence type="ECO:0000256" key="5">
    <source>
        <dbReference type="ARBA" id="ARBA00022857"/>
    </source>
</evidence>
<dbReference type="SMART" id="SM00829">
    <property type="entry name" value="PKS_ER"/>
    <property type="match status" value="1"/>
</dbReference>
<comment type="subcellular location">
    <subcellularLocation>
        <location evidence="1">Mitochondrion</location>
    </subcellularLocation>
</comment>
<comment type="similarity">
    <text evidence="2">Belongs to the zinc-containing alcohol dehydrogenase family. Quinone oxidoreductase subfamily.</text>
</comment>
<evidence type="ECO:0000313" key="16">
    <source>
        <dbReference type="EMBL" id="CAH1251610.1"/>
    </source>
</evidence>
<organism evidence="16 17">
    <name type="scientific">Branchiostoma lanceolatum</name>
    <name type="common">Common lancelet</name>
    <name type="synonym">Amphioxus lanceolatum</name>
    <dbReference type="NCBI Taxonomy" id="7740"/>
    <lineage>
        <taxon>Eukaryota</taxon>
        <taxon>Metazoa</taxon>
        <taxon>Chordata</taxon>
        <taxon>Cephalochordata</taxon>
        <taxon>Leptocardii</taxon>
        <taxon>Amphioxiformes</taxon>
        <taxon>Branchiostomatidae</taxon>
        <taxon>Branchiostoma</taxon>
    </lineage>
</organism>
<dbReference type="Pfam" id="PF08240">
    <property type="entry name" value="ADH_N"/>
    <property type="match status" value="1"/>
</dbReference>
<dbReference type="InterPro" id="IPR020843">
    <property type="entry name" value="ER"/>
</dbReference>
<dbReference type="Proteomes" id="UP000838412">
    <property type="component" value="Chromosome 19"/>
</dbReference>
<proteinExistence type="inferred from homology"/>
<evidence type="ECO:0000256" key="9">
    <source>
        <dbReference type="ARBA" id="ARBA00023128"/>
    </source>
</evidence>
<keyword evidence="9" id="KW-0496">Mitochondrion</keyword>
<dbReference type="PANTHER" id="PTHR43981:SF2">
    <property type="entry name" value="ENOYL-[ACYL-CARRIER-PROTEIN] REDUCTASE, MITOCHONDRIAL"/>
    <property type="match status" value="1"/>
</dbReference>
<dbReference type="InterPro" id="IPR011032">
    <property type="entry name" value="GroES-like_sf"/>
</dbReference>
<evidence type="ECO:0000256" key="10">
    <source>
        <dbReference type="ARBA" id="ARBA00023160"/>
    </source>
</evidence>
<keyword evidence="7" id="KW-0560">Oxidoreductase</keyword>
<evidence type="ECO:0000256" key="14">
    <source>
        <dbReference type="ARBA" id="ARBA00048843"/>
    </source>
</evidence>
<dbReference type="FunFam" id="3.90.180.10:FF:000010">
    <property type="entry name" value="Enoyl-[acyl-carrier-protein] reductase, mitochondrial"/>
    <property type="match status" value="1"/>
</dbReference>
<keyword evidence="10" id="KW-0275">Fatty acid biosynthesis</keyword>
<keyword evidence="17" id="KW-1185">Reference proteome</keyword>
<evidence type="ECO:0000256" key="12">
    <source>
        <dbReference type="ARBA" id="ARBA00041058"/>
    </source>
</evidence>
<feature type="domain" description="Enoyl reductase (ER)" evidence="15">
    <location>
        <begin position="45"/>
        <end position="365"/>
    </location>
</feature>
<evidence type="ECO:0000256" key="3">
    <source>
        <dbReference type="ARBA" id="ARBA00022516"/>
    </source>
</evidence>
<dbReference type="AlphaFoldDB" id="A0A8K0EHX6"/>
<evidence type="ECO:0000259" key="15">
    <source>
        <dbReference type="SMART" id="SM00829"/>
    </source>
</evidence>
<evidence type="ECO:0000256" key="8">
    <source>
        <dbReference type="ARBA" id="ARBA00023098"/>
    </source>
</evidence>
<keyword evidence="4" id="KW-0276">Fatty acid metabolism</keyword>
<dbReference type="InterPro" id="IPR036291">
    <property type="entry name" value="NAD(P)-bd_dom_sf"/>
</dbReference>
<evidence type="ECO:0000256" key="6">
    <source>
        <dbReference type="ARBA" id="ARBA00022946"/>
    </source>
</evidence>
<dbReference type="CDD" id="cd08290">
    <property type="entry name" value="ETR"/>
    <property type="match status" value="1"/>
</dbReference>
<accession>A0A8K0EHX6</accession>
<dbReference type="InterPro" id="IPR013154">
    <property type="entry name" value="ADH-like_N"/>
</dbReference>
<evidence type="ECO:0000313" key="17">
    <source>
        <dbReference type="Proteomes" id="UP000838412"/>
    </source>
</evidence>
<dbReference type="GO" id="GO:0006633">
    <property type="term" value="P:fatty acid biosynthetic process"/>
    <property type="evidence" value="ECO:0007669"/>
    <property type="project" value="UniProtKB-KW"/>
</dbReference>
<sequence length="369" mass="40372">MAGARLSVSVSRLSRRSELFHSSRRYCSLASPCAVSYSQYGEPSKVLRFLTDVDLPDVQDDQVSIKMLAAPINPADINMIQGVYPIKPPLPAVGGNEGVGEVVSVGSGVSDLQPGDWVIPADSGWGTWRTHAVCPASELRKIPNDIPLDAAATLAVNPCTAYRMLTDFQHLQPGDTIVQNGANSGVGQAVIQIAAARGLVTINVVRNRPDRASYYELEMYLKGLGGHYIITEEGLRRQDFRDIFKRLPRPKLALNCVGGKSATEILRHLETGGTMVTYGGMSRQPVTVPTGSLIFQDIKVVGYWMTQWNKRQKDSQESSEMLSTLCDYIRQGKLQPPSNIQVPISDYMTAINSARDAFTTKKQILNMAS</sequence>
<dbReference type="SUPFAM" id="SSF51735">
    <property type="entry name" value="NAD(P)-binding Rossmann-fold domains"/>
    <property type="match status" value="1"/>
</dbReference>
<dbReference type="Pfam" id="PF00107">
    <property type="entry name" value="ADH_zinc_N"/>
    <property type="match status" value="1"/>
</dbReference>
<keyword evidence="6" id="KW-0809">Transit peptide</keyword>
<evidence type="ECO:0000256" key="4">
    <source>
        <dbReference type="ARBA" id="ARBA00022832"/>
    </source>
</evidence>
<dbReference type="PANTHER" id="PTHR43981">
    <property type="entry name" value="ENOYL-[ACYL-CARRIER-PROTEIN] REDUCTASE, MITOCHONDRIAL"/>
    <property type="match status" value="1"/>
</dbReference>
<evidence type="ECO:0000256" key="7">
    <source>
        <dbReference type="ARBA" id="ARBA00023002"/>
    </source>
</evidence>
<name>A0A8K0EHX6_BRALA</name>
<keyword evidence="8" id="KW-0443">Lipid metabolism</keyword>
<reference evidence="16" key="1">
    <citation type="submission" date="2022-01" db="EMBL/GenBank/DDBJ databases">
        <authorList>
            <person name="Braso-Vives M."/>
        </authorList>
    </citation>
    <scope>NUCLEOTIDE SEQUENCE</scope>
</reference>
<dbReference type="InterPro" id="IPR051034">
    <property type="entry name" value="Mito_Enoyl-ACP_Reductase"/>
</dbReference>
<dbReference type="OrthoDB" id="7482721at2759"/>
<gene>
    <name evidence="16" type="primary">MECR</name>
    <name evidence="16" type="ORF">BLAG_LOCUS11946</name>
</gene>
<evidence type="ECO:0000256" key="2">
    <source>
        <dbReference type="ARBA" id="ARBA00010371"/>
    </source>
</evidence>
<dbReference type="InterPro" id="IPR013149">
    <property type="entry name" value="ADH-like_C"/>
</dbReference>
<dbReference type="FunFam" id="3.40.50.720:FF:000112">
    <property type="entry name" value="Enoyl-[acyl-carrier-protein] reductase 1, mitochondrial"/>
    <property type="match status" value="1"/>
</dbReference>
<evidence type="ECO:0000256" key="1">
    <source>
        <dbReference type="ARBA" id="ARBA00004173"/>
    </source>
</evidence>
<protein>
    <recommendedName>
        <fullName evidence="12">Enoyl-[acyl-carrier-protein] reductase, mitochondrial</fullName>
        <ecNumber evidence="11">1.3.1.104</ecNumber>
    </recommendedName>
    <alternativeName>
        <fullName evidence="13">2-enoyl thioester reductase</fullName>
    </alternativeName>
</protein>
<dbReference type="Gene3D" id="3.90.180.10">
    <property type="entry name" value="Medium-chain alcohol dehydrogenases, catalytic domain"/>
    <property type="match status" value="1"/>
</dbReference>